<dbReference type="Proteomes" id="UP000307510">
    <property type="component" value="Unassembled WGS sequence"/>
</dbReference>
<sequence length="210" mass="22507">MASNHNQRSIGQQFLGGLQGSFSAGIAQWASMVEGDLDTLFREVVKSLALRLIYSSPVGNPDLWKSNKDAAAYNLEVIRYNNELRQNPANLNKAGRLKRGLKVNDSMEISRPAGYVGGHFRANWQFGIGSAPGGEVDGIDPSGGATASRLVMEITALRAGEDAYLVNNTPYAIPLEYGHSTQAPAGMVRLAAADFGRIVDEQVMALRGGV</sequence>
<dbReference type="EMBL" id="VASG01000003">
    <property type="protein sequence ID" value="TLP74743.1"/>
    <property type="molecule type" value="Genomic_DNA"/>
</dbReference>
<proteinExistence type="predicted"/>
<dbReference type="AlphaFoldDB" id="A0A5R9A7S5"/>
<evidence type="ECO:0000313" key="2">
    <source>
        <dbReference type="Proteomes" id="UP000307510"/>
    </source>
</evidence>
<reference evidence="1 2" key="1">
    <citation type="submission" date="2019-05" db="EMBL/GenBank/DDBJ databases">
        <authorList>
            <person name="Moore K."/>
            <person name="O'Neill P."/>
            <person name="Farbos A."/>
            <person name="Studholme D.J."/>
        </authorList>
    </citation>
    <scope>NUCLEOTIDE SEQUENCE [LARGE SCALE GENOMIC DNA]</scope>
    <source>
        <strain evidence="1 2">DSM 9128</strain>
    </source>
</reference>
<comment type="caution">
    <text evidence="1">The sequence shown here is derived from an EMBL/GenBank/DDBJ whole genome shotgun (WGS) entry which is preliminary data.</text>
</comment>
<gene>
    <name evidence="1" type="ORF">FEA48_11045</name>
</gene>
<accession>A0A5R9A7S5</accession>
<name>A0A5R9A7S5_PSENT</name>
<protein>
    <recommendedName>
        <fullName evidence="3">HK97 gp10 family phage protein</fullName>
    </recommendedName>
</protein>
<reference evidence="2" key="2">
    <citation type="submission" date="2019-06" db="EMBL/GenBank/DDBJ databases">
        <title>AzeR, a transcriptional regulator that responds to azelaic acid in Pseudomonas nitroreducens.</title>
        <authorList>
            <person name="Bez C."/>
            <person name="Javvadi S.G."/>
            <person name="Bertani I."/>
            <person name="Devescovi G."/>
            <person name="Studholme D.J."/>
            <person name="Geller A."/>
            <person name="Levy A."/>
            <person name="Venturi V."/>
        </authorList>
    </citation>
    <scope>NUCLEOTIDE SEQUENCE [LARGE SCALE GENOMIC DNA]</scope>
    <source>
        <strain evidence="2">DSM 9128</strain>
    </source>
</reference>
<dbReference type="RefSeq" id="WP_138213840.1">
    <property type="nucleotide sequence ID" value="NZ_VASG01000003.1"/>
</dbReference>
<evidence type="ECO:0008006" key="3">
    <source>
        <dbReference type="Google" id="ProtNLM"/>
    </source>
</evidence>
<evidence type="ECO:0000313" key="1">
    <source>
        <dbReference type="EMBL" id="TLP74743.1"/>
    </source>
</evidence>
<organism evidence="1 2">
    <name type="scientific">Pseudomonas nitroreducens</name>
    <dbReference type="NCBI Taxonomy" id="46680"/>
    <lineage>
        <taxon>Bacteria</taxon>
        <taxon>Pseudomonadati</taxon>
        <taxon>Pseudomonadota</taxon>
        <taxon>Gammaproteobacteria</taxon>
        <taxon>Pseudomonadales</taxon>
        <taxon>Pseudomonadaceae</taxon>
        <taxon>Pseudomonas</taxon>
    </lineage>
</organism>